<accession>A0AAN8XA50</accession>
<evidence type="ECO:0000313" key="10">
    <source>
        <dbReference type="EMBL" id="KAK7080640.1"/>
    </source>
</evidence>
<dbReference type="InterPro" id="IPR014001">
    <property type="entry name" value="Helicase_ATP-bd"/>
</dbReference>
<dbReference type="GO" id="GO:0003676">
    <property type="term" value="F:nucleic acid binding"/>
    <property type="evidence" value="ECO:0007669"/>
    <property type="project" value="InterPro"/>
</dbReference>
<dbReference type="InterPro" id="IPR014014">
    <property type="entry name" value="RNA_helicase_DEAD_Q_motif"/>
</dbReference>
<keyword evidence="5" id="KW-0067">ATP-binding</keyword>
<feature type="short sequence motif" description="Q motif" evidence="6">
    <location>
        <begin position="88"/>
        <end position="116"/>
    </location>
</feature>
<dbReference type="Pfam" id="PF00270">
    <property type="entry name" value="DEAD"/>
    <property type="match status" value="1"/>
</dbReference>
<evidence type="ECO:0000256" key="1">
    <source>
        <dbReference type="ARBA" id="ARBA00012552"/>
    </source>
</evidence>
<dbReference type="PANTHER" id="PTHR47960">
    <property type="entry name" value="DEAD-BOX ATP-DEPENDENT RNA HELICASE 50"/>
    <property type="match status" value="1"/>
</dbReference>
<keyword evidence="11" id="KW-1185">Reference proteome</keyword>
<evidence type="ECO:0000259" key="9">
    <source>
        <dbReference type="PROSITE" id="PS51195"/>
    </source>
</evidence>
<name>A0AAN8XA50_HALRR</name>
<dbReference type="SMART" id="SM00490">
    <property type="entry name" value="HELICc"/>
    <property type="match status" value="1"/>
</dbReference>
<dbReference type="Proteomes" id="UP001381693">
    <property type="component" value="Unassembled WGS sequence"/>
</dbReference>
<evidence type="ECO:0000256" key="5">
    <source>
        <dbReference type="ARBA" id="ARBA00022840"/>
    </source>
</evidence>
<evidence type="ECO:0000313" key="11">
    <source>
        <dbReference type="Proteomes" id="UP001381693"/>
    </source>
</evidence>
<dbReference type="GO" id="GO:0016787">
    <property type="term" value="F:hydrolase activity"/>
    <property type="evidence" value="ECO:0007669"/>
    <property type="project" value="UniProtKB-KW"/>
</dbReference>
<dbReference type="GO" id="GO:0005524">
    <property type="term" value="F:ATP binding"/>
    <property type="evidence" value="ECO:0007669"/>
    <property type="project" value="UniProtKB-KW"/>
</dbReference>
<dbReference type="Gene3D" id="3.40.50.300">
    <property type="entry name" value="P-loop containing nucleotide triphosphate hydrolases"/>
    <property type="match status" value="2"/>
</dbReference>
<dbReference type="InterPro" id="IPR001650">
    <property type="entry name" value="Helicase_C-like"/>
</dbReference>
<dbReference type="GO" id="GO:0003724">
    <property type="term" value="F:RNA helicase activity"/>
    <property type="evidence" value="ECO:0007669"/>
    <property type="project" value="UniProtKB-EC"/>
</dbReference>
<evidence type="ECO:0000259" key="7">
    <source>
        <dbReference type="PROSITE" id="PS51192"/>
    </source>
</evidence>
<dbReference type="SUPFAM" id="SSF52540">
    <property type="entry name" value="P-loop containing nucleoside triphosphate hydrolases"/>
    <property type="match status" value="2"/>
</dbReference>
<protein>
    <recommendedName>
        <fullName evidence="1">RNA helicase</fullName>
        <ecNumber evidence="1">3.6.4.13</ecNumber>
    </recommendedName>
</protein>
<dbReference type="AlphaFoldDB" id="A0AAN8XA50"/>
<dbReference type="CDD" id="cd18787">
    <property type="entry name" value="SF2_C_DEAD"/>
    <property type="match status" value="1"/>
</dbReference>
<dbReference type="SMART" id="SM00487">
    <property type="entry name" value="DEXDc"/>
    <property type="match status" value="1"/>
</dbReference>
<dbReference type="PROSITE" id="PS51195">
    <property type="entry name" value="Q_MOTIF"/>
    <property type="match status" value="1"/>
</dbReference>
<evidence type="ECO:0000256" key="6">
    <source>
        <dbReference type="PROSITE-ProRule" id="PRU00552"/>
    </source>
</evidence>
<dbReference type="EC" id="3.6.4.13" evidence="1"/>
<dbReference type="Pfam" id="PF00271">
    <property type="entry name" value="Helicase_C"/>
    <property type="match status" value="1"/>
</dbReference>
<gene>
    <name evidence="10" type="ORF">SK128_003346</name>
</gene>
<dbReference type="PROSITE" id="PS51194">
    <property type="entry name" value="HELICASE_CTER"/>
    <property type="match status" value="1"/>
</dbReference>
<keyword evidence="3" id="KW-0378">Hydrolase</keyword>
<keyword evidence="4" id="KW-0347">Helicase</keyword>
<feature type="domain" description="Helicase ATP-binding" evidence="7">
    <location>
        <begin position="119"/>
        <end position="312"/>
    </location>
</feature>
<keyword evidence="2" id="KW-0547">Nucleotide-binding</keyword>
<feature type="domain" description="DEAD-box RNA helicase Q" evidence="9">
    <location>
        <begin position="88"/>
        <end position="116"/>
    </location>
</feature>
<organism evidence="10 11">
    <name type="scientific">Halocaridina rubra</name>
    <name type="common">Hawaiian red shrimp</name>
    <dbReference type="NCBI Taxonomy" id="373956"/>
    <lineage>
        <taxon>Eukaryota</taxon>
        <taxon>Metazoa</taxon>
        <taxon>Ecdysozoa</taxon>
        <taxon>Arthropoda</taxon>
        <taxon>Crustacea</taxon>
        <taxon>Multicrustacea</taxon>
        <taxon>Malacostraca</taxon>
        <taxon>Eumalacostraca</taxon>
        <taxon>Eucarida</taxon>
        <taxon>Decapoda</taxon>
        <taxon>Pleocyemata</taxon>
        <taxon>Caridea</taxon>
        <taxon>Atyoidea</taxon>
        <taxon>Atyidae</taxon>
        <taxon>Halocaridina</taxon>
    </lineage>
</organism>
<evidence type="ECO:0000256" key="4">
    <source>
        <dbReference type="ARBA" id="ARBA00022806"/>
    </source>
</evidence>
<dbReference type="InterPro" id="IPR011545">
    <property type="entry name" value="DEAD/DEAH_box_helicase_dom"/>
</dbReference>
<evidence type="ECO:0000256" key="2">
    <source>
        <dbReference type="ARBA" id="ARBA00022741"/>
    </source>
</evidence>
<reference evidence="10 11" key="1">
    <citation type="submission" date="2023-11" db="EMBL/GenBank/DDBJ databases">
        <title>Halocaridina rubra genome assembly.</title>
        <authorList>
            <person name="Smith C."/>
        </authorList>
    </citation>
    <scope>NUCLEOTIDE SEQUENCE [LARGE SCALE GENOMIC DNA]</scope>
    <source>
        <strain evidence="10">EP-1</strain>
        <tissue evidence="10">Whole</tissue>
    </source>
</reference>
<evidence type="ECO:0000259" key="8">
    <source>
        <dbReference type="PROSITE" id="PS51194"/>
    </source>
</evidence>
<dbReference type="EMBL" id="JAXCGZ010005838">
    <property type="protein sequence ID" value="KAK7080640.1"/>
    <property type="molecule type" value="Genomic_DNA"/>
</dbReference>
<comment type="caution">
    <text evidence="10">The sequence shown here is derived from an EMBL/GenBank/DDBJ whole genome shotgun (WGS) entry which is preliminary data.</text>
</comment>
<evidence type="ECO:0000256" key="3">
    <source>
        <dbReference type="ARBA" id="ARBA00022801"/>
    </source>
</evidence>
<sequence length="504" mass="56130">MLEVGNKKETGNRFQFVNKSRKGKINEVVISCKRKEFNHHVGQSYSKFKEIPLASKGWHHKKSVGDHFVINAFGKNPAFSSVSGVDEHSFDSLGLRKEILTQITKVGFLKPTNIQLLAIPHVLDGKNALITAETGNGKTLTFVAPMLQQIAKYKTSFNLLPFNSPLGLIIVPGRELAEQICSVAQSLGKEMEINVKLVTGGKTKKLTLNPKVGQVHLLVGTLGVLSKLTTSGVYDMSFVKHIVLDEADSLLDDSFNEDLLHYLQRFPIQGVASEGTTQPLGMSGVQLTLVSATMPRSLQKILNPLIDVKTIQHISTPYLHCVMNHVPQQFFRMSYSTKAQKLLELASRSKDKGIPMIIFCNHSRSSDWVSFYLNENGISCINLHGGMNAGLRKGRFMKFQRGEEIALSCTDLTSRGLDTVRAGHIINFEFPTFISDYIHRCGRIGRVGSSIDGLITSLVVHRKEIETLQKIEYAARKSESFHNVNANITRILQNHTVVRDEESY</sequence>
<dbReference type="PROSITE" id="PS51192">
    <property type="entry name" value="HELICASE_ATP_BIND_1"/>
    <property type="match status" value="1"/>
</dbReference>
<dbReference type="InterPro" id="IPR027417">
    <property type="entry name" value="P-loop_NTPase"/>
</dbReference>
<proteinExistence type="predicted"/>
<feature type="domain" description="Helicase C-terminal" evidence="8">
    <location>
        <begin position="337"/>
        <end position="492"/>
    </location>
</feature>